<evidence type="ECO:0000313" key="2">
    <source>
        <dbReference type="EMBL" id="MDT0557758.1"/>
    </source>
</evidence>
<gene>
    <name evidence="2" type="ORF">RM697_03820</name>
</gene>
<organism evidence="2 3">
    <name type="scientific">Microcosmobacter mediterraneus</name>
    <dbReference type="NCBI Taxonomy" id="3075607"/>
    <lineage>
        <taxon>Bacteria</taxon>
        <taxon>Pseudomonadati</taxon>
        <taxon>Bacteroidota</taxon>
        <taxon>Flavobacteriia</taxon>
        <taxon>Flavobacteriales</taxon>
        <taxon>Flavobacteriaceae</taxon>
        <taxon>Microcosmobacter</taxon>
    </lineage>
</organism>
<evidence type="ECO:0000256" key="1">
    <source>
        <dbReference type="SAM" id="SignalP"/>
    </source>
</evidence>
<keyword evidence="1" id="KW-0732">Signal</keyword>
<name>A0ABU2YL46_9FLAO</name>
<sequence length="460" mass="52558">MLKKLCLALFLLSTLNVTSQNTESSGGIPVSGKWYGWSNMMLMNNDGVINATYSDTWARDLGYVQLYFTNGEWRGQWGERSIGRRGIFYNVVVSEDGKNISGKYSVVEVGSMGGPKEDIDFNWYFVESDDEATEEEEEEDESEENPCEFTDLSGVWKCEGRGHFELRQTNMEVDGDCVSYIEGRFIRGNCTGDLWAMSHKTINYVRGKIVNGKYKLEIFPHENKENIYGSRQRSLLSGTIEVGAESFNPSIKFGLNHVEKEKTVITDPHNGEEVVVMQWEYPPINITKNKCEFKKSSKKLAQNPNVLKCNQCEKQNLEKGLTFDNGRFTNTDERLMVEDKDAQNPRYAVGSGTAEAAGRDLWYTSDLMNGKVNTVPRYNLKITKVERDGRYIDVFYEICDWKTGKITKKSKSHIIKELTESQLNNLPDDDLIMQGEYRKAGFLVYEGLSIFVERNNYKNP</sequence>
<feature type="signal peptide" evidence="1">
    <location>
        <begin position="1"/>
        <end position="19"/>
    </location>
</feature>
<feature type="chain" id="PRO_5047494339" evidence="1">
    <location>
        <begin position="20"/>
        <end position="460"/>
    </location>
</feature>
<dbReference type="Proteomes" id="UP001259492">
    <property type="component" value="Unassembled WGS sequence"/>
</dbReference>
<dbReference type="EMBL" id="JAVRIA010000002">
    <property type="protein sequence ID" value="MDT0557758.1"/>
    <property type="molecule type" value="Genomic_DNA"/>
</dbReference>
<reference evidence="2 3" key="1">
    <citation type="submission" date="2023-09" db="EMBL/GenBank/DDBJ databases">
        <authorList>
            <person name="Rey-Velasco X."/>
        </authorList>
    </citation>
    <scope>NUCLEOTIDE SEQUENCE [LARGE SCALE GENOMIC DNA]</scope>
    <source>
        <strain evidence="2 3">W332</strain>
    </source>
</reference>
<protein>
    <submittedName>
        <fullName evidence="2">Uncharacterized protein</fullName>
    </submittedName>
</protein>
<proteinExistence type="predicted"/>
<dbReference type="RefSeq" id="WP_311426535.1">
    <property type="nucleotide sequence ID" value="NZ_JAVRIA010000002.1"/>
</dbReference>
<evidence type="ECO:0000313" key="3">
    <source>
        <dbReference type="Proteomes" id="UP001259492"/>
    </source>
</evidence>
<keyword evidence="3" id="KW-1185">Reference proteome</keyword>
<comment type="caution">
    <text evidence="2">The sequence shown here is derived from an EMBL/GenBank/DDBJ whole genome shotgun (WGS) entry which is preliminary data.</text>
</comment>
<accession>A0ABU2YL46</accession>